<feature type="compositionally biased region" description="Polar residues" evidence="1">
    <location>
        <begin position="304"/>
        <end position="340"/>
    </location>
</feature>
<feature type="signal peptide" evidence="2">
    <location>
        <begin position="1"/>
        <end position="17"/>
    </location>
</feature>
<accession>A0A6G1LEE6</accession>
<feature type="chain" id="PRO_5026128029" evidence="2">
    <location>
        <begin position="18"/>
        <end position="501"/>
    </location>
</feature>
<dbReference type="Proteomes" id="UP000799436">
    <property type="component" value="Unassembled WGS sequence"/>
</dbReference>
<evidence type="ECO:0000259" key="3">
    <source>
        <dbReference type="Pfam" id="PF09792"/>
    </source>
</evidence>
<dbReference type="Pfam" id="PF22799">
    <property type="entry name" value="PIR1-like_C"/>
    <property type="match status" value="1"/>
</dbReference>
<dbReference type="EMBL" id="ML995823">
    <property type="protein sequence ID" value="KAF2770808.1"/>
    <property type="molecule type" value="Genomic_DNA"/>
</dbReference>
<gene>
    <name evidence="5" type="ORF">EJ03DRAFT_269826</name>
</gene>
<feature type="compositionally biased region" description="Low complexity" evidence="1">
    <location>
        <begin position="201"/>
        <end position="213"/>
    </location>
</feature>
<dbReference type="InterPro" id="IPR018620">
    <property type="entry name" value="Ubiquitin3-bd_protein_But2_C"/>
</dbReference>
<evidence type="ECO:0000313" key="6">
    <source>
        <dbReference type="Proteomes" id="UP000799436"/>
    </source>
</evidence>
<feature type="region of interest" description="Disordered" evidence="1">
    <location>
        <begin position="201"/>
        <end position="340"/>
    </location>
</feature>
<dbReference type="InterPro" id="IPR054508">
    <property type="entry name" value="PIR1-like_C"/>
</dbReference>
<sequence length="501" mass="50509">MQSTLALAVFALSGASAAILPRQQPQYCCFQITASGGLSGAFTQLGDGQNRLNDTGTPAQFCISNGRIKDSSGRGCIITPEASQFQCDLNRPASPGFSITSSGQLLHNGTSTFYGCPATDTTYNIYDVPVPNQLKCRSISLSISGNCTGTGTGPTGTGPTAYGTAPISAPTDSAAAAASSIAQSADIYYGSTYITPFGTAPAAPKSSAAGSGPAPYPVPGNSAPASGQLGPSGNGPAPNVAPTESAPNSPQMSGPENGNVPYAAPSESFSAAQSIPTEASSGSVAATQSIPTGPGSESYVPLSGSGQTQSGPNSYGSSPFASGSGATPSHGTGTSSNNAPACQTSLTGAYQTPHLIVPVSSNYPTKSYGTSYQGIINSTTSTIFNFDIPQSYAGKSCSIIFLFPRHDQLETSAYTFSGSGKLGFSKLSSAASQETTKNTVPSVANKLGSIAISPGNSYVVTTESCRAGTTESIELTSEGGLSLDFFEDWNPSSLGLYITSC</sequence>
<protein>
    <submittedName>
        <fullName evidence="5">Uncharacterized protein</fullName>
    </submittedName>
</protein>
<feature type="domain" description="Ubiquitin 3 binding protein But2 C-terminal" evidence="3">
    <location>
        <begin position="351"/>
        <end position="491"/>
    </location>
</feature>
<dbReference type="OrthoDB" id="4657524at2759"/>
<proteinExistence type="predicted"/>
<evidence type="ECO:0000256" key="1">
    <source>
        <dbReference type="SAM" id="MobiDB-lite"/>
    </source>
</evidence>
<feature type="compositionally biased region" description="Polar residues" evidence="1">
    <location>
        <begin position="267"/>
        <end position="291"/>
    </location>
</feature>
<dbReference type="PANTHER" id="PTHR39613:SF1">
    <property type="entry name" value="ANCHORED CELL WALL PROTEIN, PUTATIVE (AFU_ORTHOLOGUE AFUA_4G08960)-RELATED"/>
    <property type="match status" value="1"/>
</dbReference>
<feature type="domain" description="Cell wall mannoprotein PIR1-like C-terminal" evidence="4">
    <location>
        <begin position="66"/>
        <end position="139"/>
    </location>
</feature>
<keyword evidence="6" id="KW-1185">Reference proteome</keyword>
<dbReference type="Pfam" id="PF09792">
    <property type="entry name" value="But2"/>
    <property type="match status" value="1"/>
</dbReference>
<evidence type="ECO:0000313" key="5">
    <source>
        <dbReference type="EMBL" id="KAF2770808.1"/>
    </source>
</evidence>
<reference evidence="5" key="1">
    <citation type="journal article" date="2020" name="Stud. Mycol.">
        <title>101 Dothideomycetes genomes: a test case for predicting lifestyles and emergence of pathogens.</title>
        <authorList>
            <person name="Haridas S."/>
            <person name="Albert R."/>
            <person name="Binder M."/>
            <person name="Bloem J."/>
            <person name="Labutti K."/>
            <person name="Salamov A."/>
            <person name="Andreopoulos B."/>
            <person name="Baker S."/>
            <person name="Barry K."/>
            <person name="Bills G."/>
            <person name="Bluhm B."/>
            <person name="Cannon C."/>
            <person name="Castanera R."/>
            <person name="Culley D."/>
            <person name="Daum C."/>
            <person name="Ezra D."/>
            <person name="Gonzalez J."/>
            <person name="Henrissat B."/>
            <person name="Kuo A."/>
            <person name="Liang C."/>
            <person name="Lipzen A."/>
            <person name="Lutzoni F."/>
            <person name="Magnuson J."/>
            <person name="Mondo S."/>
            <person name="Nolan M."/>
            <person name="Ohm R."/>
            <person name="Pangilinan J."/>
            <person name="Park H.-J."/>
            <person name="Ramirez L."/>
            <person name="Alfaro M."/>
            <person name="Sun H."/>
            <person name="Tritt A."/>
            <person name="Yoshinaga Y."/>
            <person name="Zwiers L.-H."/>
            <person name="Turgeon B."/>
            <person name="Goodwin S."/>
            <person name="Spatafora J."/>
            <person name="Crous P."/>
            <person name="Grigoriev I."/>
        </authorList>
    </citation>
    <scope>NUCLEOTIDE SEQUENCE</scope>
    <source>
        <strain evidence="5">CBS 116005</strain>
    </source>
</reference>
<organism evidence="5 6">
    <name type="scientific">Teratosphaeria nubilosa</name>
    <dbReference type="NCBI Taxonomy" id="161662"/>
    <lineage>
        <taxon>Eukaryota</taxon>
        <taxon>Fungi</taxon>
        <taxon>Dikarya</taxon>
        <taxon>Ascomycota</taxon>
        <taxon>Pezizomycotina</taxon>
        <taxon>Dothideomycetes</taxon>
        <taxon>Dothideomycetidae</taxon>
        <taxon>Mycosphaerellales</taxon>
        <taxon>Teratosphaeriaceae</taxon>
        <taxon>Teratosphaeria</taxon>
    </lineage>
</organism>
<name>A0A6G1LEE6_9PEZI</name>
<evidence type="ECO:0000256" key="2">
    <source>
        <dbReference type="SAM" id="SignalP"/>
    </source>
</evidence>
<evidence type="ECO:0000259" key="4">
    <source>
        <dbReference type="Pfam" id="PF22799"/>
    </source>
</evidence>
<dbReference type="AlphaFoldDB" id="A0A6G1LEE6"/>
<feature type="compositionally biased region" description="Polar residues" evidence="1">
    <location>
        <begin position="245"/>
        <end position="256"/>
    </location>
</feature>
<dbReference type="PANTHER" id="PTHR39613">
    <property type="entry name" value="ANCHORED CELL WALL PROTEIN, PUTATIVE (AFU_ORTHOLOGUE AFUA_4G08960)-RELATED"/>
    <property type="match status" value="1"/>
</dbReference>
<keyword evidence="2" id="KW-0732">Signal</keyword>